<dbReference type="EMBL" id="MFDO01000016">
    <property type="protein sequence ID" value="OGE65562.1"/>
    <property type="molecule type" value="Genomic_DNA"/>
</dbReference>
<dbReference type="AlphaFoldDB" id="A0A1F5MJM1"/>
<reference evidence="1 2" key="1">
    <citation type="journal article" date="2016" name="Nat. Commun.">
        <title>Thousands of microbial genomes shed light on interconnected biogeochemical processes in an aquifer system.</title>
        <authorList>
            <person name="Anantharaman K."/>
            <person name="Brown C.T."/>
            <person name="Hug L.A."/>
            <person name="Sharon I."/>
            <person name="Castelle C.J."/>
            <person name="Probst A.J."/>
            <person name="Thomas B.C."/>
            <person name="Singh A."/>
            <person name="Wilkins M.J."/>
            <person name="Karaoz U."/>
            <person name="Brodie E.L."/>
            <person name="Williams K.H."/>
            <person name="Hubbard S.S."/>
            <person name="Banfield J.F."/>
        </authorList>
    </citation>
    <scope>NUCLEOTIDE SEQUENCE [LARGE SCALE GENOMIC DNA]</scope>
</reference>
<dbReference type="Proteomes" id="UP000178017">
    <property type="component" value="Unassembled WGS sequence"/>
</dbReference>
<evidence type="ECO:0000313" key="2">
    <source>
        <dbReference type="Proteomes" id="UP000178017"/>
    </source>
</evidence>
<sequence>MKKISLIINETKFKDRPKNLSQEFQVYGIYLAETLADTKHYSLYIKLAKHYERSLLEQALNFVKDANKVKSRGRLFMWKLKNLKDSQGTTQDTIKKTD</sequence>
<gene>
    <name evidence="1" type="ORF">A3B49_01980</name>
</gene>
<accession>A0A1F5MJM1</accession>
<name>A0A1F5MJM1_9BACT</name>
<comment type="caution">
    <text evidence="1">The sequence shown here is derived from an EMBL/GenBank/DDBJ whole genome shotgun (WGS) entry which is preliminary data.</text>
</comment>
<protein>
    <submittedName>
        <fullName evidence="1">Uncharacterized protein</fullName>
    </submittedName>
</protein>
<organism evidence="1 2">
    <name type="scientific">Candidatus Daviesbacteria bacterium RIFCSPLOWO2_01_FULL_40_24</name>
    <dbReference type="NCBI Taxonomy" id="1797787"/>
    <lineage>
        <taxon>Bacteria</taxon>
        <taxon>Candidatus Daviesiibacteriota</taxon>
    </lineage>
</organism>
<proteinExistence type="predicted"/>
<evidence type="ECO:0000313" key="1">
    <source>
        <dbReference type="EMBL" id="OGE65562.1"/>
    </source>
</evidence>